<reference evidence="2 3" key="1">
    <citation type="submission" date="2020-09" db="EMBL/GenBank/DDBJ databases">
        <title>novel species in genus Nocardioides.</title>
        <authorList>
            <person name="Zhang G."/>
        </authorList>
    </citation>
    <scope>NUCLEOTIDE SEQUENCE [LARGE SCALE GENOMIC DNA]</scope>
    <source>
        <strain evidence="2 3">19197</strain>
    </source>
</reference>
<name>A0ABR8MPF5_9ACTN</name>
<dbReference type="InterPro" id="IPR023393">
    <property type="entry name" value="START-like_dom_sf"/>
</dbReference>
<dbReference type="Gene3D" id="3.30.530.20">
    <property type="match status" value="1"/>
</dbReference>
<comment type="caution">
    <text evidence="2">The sequence shown here is derived from an EMBL/GenBank/DDBJ whole genome shotgun (WGS) entry which is preliminary data.</text>
</comment>
<dbReference type="EMBL" id="JACXYY010000008">
    <property type="protein sequence ID" value="MBD3916695.1"/>
    <property type="molecule type" value="Genomic_DNA"/>
</dbReference>
<accession>A0ABR8MPF5</accession>
<organism evidence="2 3">
    <name type="scientific">Nocardioides hwasunensis</name>
    <dbReference type="NCBI Taxonomy" id="397258"/>
    <lineage>
        <taxon>Bacteria</taxon>
        <taxon>Bacillati</taxon>
        <taxon>Actinomycetota</taxon>
        <taxon>Actinomycetes</taxon>
        <taxon>Propionibacteriales</taxon>
        <taxon>Nocardioidaceae</taxon>
        <taxon>Nocardioides</taxon>
    </lineage>
</organism>
<sequence>MSRTMQVSDSVIIDVDPLTIWTQVADPTQMPRWSPENTGATNESGRPLEAGEVFDGTNRRGRARWITQCVVAESDRGRRFVFHVRKIGVGRPVLGGRIATWAYDFEPVDGGTRVTETWTDGRTAWPDWLAGAFDRAATGGKVFADFQRGNIRRTLATMKAELEQA</sequence>
<evidence type="ECO:0000313" key="2">
    <source>
        <dbReference type="EMBL" id="MBD3916695.1"/>
    </source>
</evidence>
<feature type="region of interest" description="Disordered" evidence="1">
    <location>
        <begin position="27"/>
        <end position="54"/>
    </location>
</feature>
<evidence type="ECO:0000313" key="3">
    <source>
        <dbReference type="Proteomes" id="UP000649289"/>
    </source>
</evidence>
<proteinExistence type="predicted"/>
<dbReference type="InterPro" id="IPR019587">
    <property type="entry name" value="Polyketide_cyclase/dehydratase"/>
</dbReference>
<gene>
    <name evidence="2" type="ORF">IEZ25_18910</name>
</gene>
<feature type="compositionally biased region" description="Polar residues" evidence="1">
    <location>
        <begin position="35"/>
        <end position="44"/>
    </location>
</feature>
<keyword evidence="3" id="KW-1185">Reference proteome</keyword>
<dbReference type="Pfam" id="PF10604">
    <property type="entry name" value="Polyketide_cyc2"/>
    <property type="match status" value="1"/>
</dbReference>
<evidence type="ECO:0000256" key="1">
    <source>
        <dbReference type="SAM" id="MobiDB-lite"/>
    </source>
</evidence>
<dbReference type="RefSeq" id="WP_191201019.1">
    <property type="nucleotide sequence ID" value="NZ_BAAAPA010000001.1"/>
</dbReference>
<dbReference type="SUPFAM" id="SSF55961">
    <property type="entry name" value="Bet v1-like"/>
    <property type="match status" value="1"/>
</dbReference>
<dbReference type="CDD" id="cd07812">
    <property type="entry name" value="SRPBCC"/>
    <property type="match status" value="1"/>
</dbReference>
<protein>
    <submittedName>
        <fullName evidence="2">SRPBCC family protein</fullName>
    </submittedName>
</protein>
<dbReference type="Proteomes" id="UP000649289">
    <property type="component" value="Unassembled WGS sequence"/>
</dbReference>